<gene>
    <name evidence="1" type="ORF">GUJ93_ZPchr0006g42482</name>
</gene>
<name>A0A8J5T6N3_ZIZPA</name>
<dbReference type="EMBL" id="JAAALK010000283">
    <property type="protein sequence ID" value="KAG8070374.1"/>
    <property type="molecule type" value="Genomic_DNA"/>
</dbReference>
<dbReference type="Proteomes" id="UP000729402">
    <property type="component" value="Unassembled WGS sequence"/>
</dbReference>
<reference evidence="1" key="2">
    <citation type="submission" date="2021-02" db="EMBL/GenBank/DDBJ databases">
        <authorList>
            <person name="Kimball J.A."/>
            <person name="Haas M.W."/>
            <person name="Macchietto M."/>
            <person name="Kono T."/>
            <person name="Duquette J."/>
            <person name="Shao M."/>
        </authorList>
    </citation>
    <scope>NUCLEOTIDE SEQUENCE</scope>
    <source>
        <tissue evidence="1">Fresh leaf tissue</tissue>
    </source>
</reference>
<evidence type="ECO:0000313" key="1">
    <source>
        <dbReference type="EMBL" id="KAG8070374.1"/>
    </source>
</evidence>
<reference evidence="1" key="1">
    <citation type="journal article" date="2021" name="bioRxiv">
        <title>Whole Genome Assembly and Annotation of Northern Wild Rice, Zizania palustris L., Supports a Whole Genome Duplication in the Zizania Genus.</title>
        <authorList>
            <person name="Haas M."/>
            <person name="Kono T."/>
            <person name="Macchietto M."/>
            <person name="Millas R."/>
            <person name="McGilp L."/>
            <person name="Shao M."/>
            <person name="Duquette J."/>
            <person name="Hirsch C.N."/>
            <person name="Kimball J."/>
        </authorList>
    </citation>
    <scope>NUCLEOTIDE SEQUENCE</scope>
    <source>
        <tissue evidence="1">Fresh leaf tissue</tissue>
    </source>
</reference>
<protein>
    <submittedName>
        <fullName evidence="1">Uncharacterized protein</fullName>
    </submittedName>
</protein>
<accession>A0A8J5T6N3</accession>
<dbReference type="AlphaFoldDB" id="A0A8J5T6N3"/>
<keyword evidence="2" id="KW-1185">Reference proteome</keyword>
<organism evidence="1 2">
    <name type="scientific">Zizania palustris</name>
    <name type="common">Northern wild rice</name>
    <dbReference type="NCBI Taxonomy" id="103762"/>
    <lineage>
        <taxon>Eukaryota</taxon>
        <taxon>Viridiplantae</taxon>
        <taxon>Streptophyta</taxon>
        <taxon>Embryophyta</taxon>
        <taxon>Tracheophyta</taxon>
        <taxon>Spermatophyta</taxon>
        <taxon>Magnoliopsida</taxon>
        <taxon>Liliopsida</taxon>
        <taxon>Poales</taxon>
        <taxon>Poaceae</taxon>
        <taxon>BOP clade</taxon>
        <taxon>Oryzoideae</taxon>
        <taxon>Oryzeae</taxon>
        <taxon>Zizaniinae</taxon>
        <taxon>Zizania</taxon>
    </lineage>
</organism>
<evidence type="ECO:0000313" key="2">
    <source>
        <dbReference type="Proteomes" id="UP000729402"/>
    </source>
</evidence>
<comment type="caution">
    <text evidence="1">The sequence shown here is derived from an EMBL/GenBank/DDBJ whole genome shotgun (WGS) entry which is preliminary data.</text>
</comment>
<proteinExistence type="predicted"/>
<sequence length="71" mass="7899">MLRISCRYPSCLFWLEFSASVVNHVLTSPASTDLEGLYPRLPGALAKKREKEGRTEINLSLNSYNPAVSSL</sequence>